<dbReference type="VEuPathDB" id="TrichDB:TRFO_13935"/>
<keyword evidence="3" id="KW-1185">Reference proteome</keyword>
<dbReference type="AlphaFoldDB" id="A0A1J4KXK4"/>
<proteinExistence type="predicted"/>
<organism evidence="2 3">
    <name type="scientific">Tritrichomonas foetus</name>
    <dbReference type="NCBI Taxonomy" id="1144522"/>
    <lineage>
        <taxon>Eukaryota</taxon>
        <taxon>Metamonada</taxon>
        <taxon>Parabasalia</taxon>
        <taxon>Tritrichomonadida</taxon>
        <taxon>Tritrichomonadidae</taxon>
        <taxon>Tritrichomonas</taxon>
    </lineage>
</organism>
<reference evidence="2" key="1">
    <citation type="submission" date="2016-10" db="EMBL/GenBank/DDBJ databases">
        <authorList>
            <person name="Benchimol M."/>
            <person name="Almeida L.G."/>
            <person name="Vasconcelos A.T."/>
            <person name="Perreira-Neves A."/>
            <person name="Rosa I.A."/>
            <person name="Tasca T."/>
            <person name="Bogo M.R."/>
            <person name="de Souza W."/>
        </authorList>
    </citation>
    <scope>NUCLEOTIDE SEQUENCE [LARGE SCALE GENOMIC DNA]</scope>
    <source>
        <strain evidence="2">K</strain>
    </source>
</reference>
<evidence type="ECO:0000259" key="1">
    <source>
        <dbReference type="PROSITE" id="PS50235"/>
    </source>
</evidence>
<dbReference type="Pfam" id="PF00443">
    <property type="entry name" value="UCH"/>
    <property type="match status" value="1"/>
</dbReference>
<protein>
    <recommendedName>
        <fullName evidence="1">USP domain-containing protein</fullName>
    </recommendedName>
</protein>
<dbReference type="PROSITE" id="PS00972">
    <property type="entry name" value="USP_1"/>
    <property type="match status" value="1"/>
</dbReference>
<name>A0A1J4KXK4_9EUKA</name>
<dbReference type="GO" id="GO:0004843">
    <property type="term" value="F:cysteine-type deubiquitinase activity"/>
    <property type="evidence" value="ECO:0007669"/>
    <property type="project" value="InterPro"/>
</dbReference>
<dbReference type="InterPro" id="IPR018200">
    <property type="entry name" value="USP_CS"/>
</dbReference>
<dbReference type="GeneID" id="94832238"/>
<accession>A0A1J4KXK4</accession>
<dbReference type="Gene3D" id="3.90.70.10">
    <property type="entry name" value="Cysteine proteinases"/>
    <property type="match status" value="1"/>
</dbReference>
<evidence type="ECO:0000313" key="2">
    <source>
        <dbReference type="EMBL" id="OHT15616.1"/>
    </source>
</evidence>
<dbReference type="SUPFAM" id="SSF54001">
    <property type="entry name" value="Cysteine proteinases"/>
    <property type="match status" value="1"/>
</dbReference>
<dbReference type="EMBL" id="MLAK01000207">
    <property type="protein sequence ID" value="OHT15616.1"/>
    <property type="molecule type" value="Genomic_DNA"/>
</dbReference>
<gene>
    <name evidence="2" type="ORF">TRFO_13935</name>
</gene>
<dbReference type="InterPro" id="IPR038765">
    <property type="entry name" value="Papain-like_cys_pep_sf"/>
</dbReference>
<comment type="caution">
    <text evidence="2">The sequence shown here is derived from an EMBL/GenBank/DDBJ whole genome shotgun (WGS) entry which is preliminary data.</text>
</comment>
<dbReference type="Proteomes" id="UP000179807">
    <property type="component" value="Unassembled WGS sequence"/>
</dbReference>
<dbReference type="RefSeq" id="XP_068368752.1">
    <property type="nucleotide sequence ID" value="XM_068497534.1"/>
</dbReference>
<dbReference type="InterPro" id="IPR028889">
    <property type="entry name" value="USP"/>
</dbReference>
<feature type="domain" description="USP" evidence="1">
    <location>
        <begin position="6"/>
        <end position="192"/>
    </location>
</feature>
<dbReference type="GO" id="GO:0016579">
    <property type="term" value="P:protein deubiquitination"/>
    <property type="evidence" value="ECO:0007669"/>
    <property type="project" value="InterPro"/>
</dbReference>
<dbReference type="OrthoDB" id="289038at2759"/>
<evidence type="ECO:0000313" key="3">
    <source>
        <dbReference type="Proteomes" id="UP000179807"/>
    </source>
</evidence>
<dbReference type="InterPro" id="IPR001394">
    <property type="entry name" value="Peptidase_C19_UCH"/>
</dbReference>
<dbReference type="PROSITE" id="PS50235">
    <property type="entry name" value="USP_3"/>
    <property type="match status" value="1"/>
</dbReference>
<sequence>MLGHKIGIRNTGNSCFAASILQMLLNLPKFQQEIVKVHFKGETGKILHQFFTSVETITKDDLENLLIKVMKFDESIENLQQKDPHEFLLELLECINTNSEDNNEIYKMFLIEKLITTYCYNGMEEEENTAIEKFIFENINPNIGDLQSHIDKVASAQHLFINEGPERISQNIRIIKSPSILLFLIRRTEFDD</sequence>